<proteinExistence type="inferred from homology"/>
<dbReference type="PROSITE" id="PS51471">
    <property type="entry name" value="FE2OG_OXY"/>
    <property type="match status" value="1"/>
</dbReference>
<protein>
    <recommendedName>
        <fullName evidence="2">Fe2OG dioxygenase domain-containing protein</fullName>
    </recommendedName>
</protein>
<dbReference type="Pfam" id="PF03171">
    <property type="entry name" value="2OG-FeII_Oxy"/>
    <property type="match status" value="1"/>
</dbReference>
<dbReference type="Proteomes" id="UP000053989">
    <property type="component" value="Unassembled WGS sequence"/>
</dbReference>
<dbReference type="PANTHER" id="PTHR47990">
    <property type="entry name" value="2-OXOGLUTARATE (2OG) AND FE(II)-DEPENDENT OXYGENASE SUPERFAMILY PROTEIN-RELATED"/>
    <property type="match status" value="1"/>
</dbReference>
<keyword evidence="1" id="KW-0479">Metal-binding</keyword>
<dbReference type="Gene3D" id="2.60.120.330">
    <property type="entry name" value="B-lactam Antibiotic, Isopenicillin N Synthase, Chain"/>
    <property type="match status" value="1"/>
</dbReference>
<dbReference type="EMBL" id="KN822005">
    <property type="protein sequence ID" value="KIM69929.1"/>
    <property type="molecule type" value="Genomic_DNA"/>
</dbReference>
<evidence type="ECO:0000256" key="1">
    <source>
        <dbReference type="RuleBase" id="RU003682"/>
    </source>
</evidence>
<dbReference type="InterPro" id="IPR044861">
    <property type="entry name" value="IPNS-like_FE2OG_OXY"/>
</dbReference>
<dbReference type="PRINTS" id="PR00682">
    <property type="entry name" value="IPNSYNTHASE"/>
</dbReference>
<keyword evidence="1" id="KW-0408">Iron</keyword>
<dbReference type="OrthoDB" id="288590at2759"/>
<gene>
    <name evidence="3" type="ORF">SCLCIDRAFT_18949</name>
</gene>
<reference evidence="3 4" key="1">
    <citation type="submission" date="2014-04" db="EMBL/GenBank/DDBJ databases">
        <authorList>
            <consortium name="DOE Joint Genome Institute"/>
            <person name="Kuo A."/>
            <person name="Kohler A."/>
            <person name="Nagy L.G."/>
            <person name="Floudas D."/>
            <person name="Copeland A."/>
            <person name="Barry K.W."/>
            <person name="Cichocki N."/>
            <person name="Veneault-Fourrey C."/>
            <person name="LaButti K."/>
            <person name="Lindquist E.A."/>
            <person name="Lipzen A."/>
            <person name="Lundell T."/>
            <person name="Morin E."/>
            <person name="Murat C."/>
            <person name="Sun H."/>
            <person name="Tunlid A."/>
            <person name="Henrissat B."/>
            <person name="Grigoriev I.V."/>
            <person name="Hibbett D.S."/>
            <person name="Martin F."/>
            <person name="Nordberg H.P."/>
            <person name="Cantor M.N."/>
            <person name="Hua S.X."/>
        </authorList>
    </citation>
    <scope>NUCLEOTIDE SEQUENCE [LARGE SCALE GENOMIC DNA]</scope>
    <source>
        <strain evidence="3 4">Foug A</strain>
    </source>
</reference>
<feature type="domain" description="Fe2OG dioxygenase" evidence="2">
    <location>
        <begin position="191"/>
        <end position="294"/>
    </location>
</feature>
<dbReference type="GO" id="GO:0016491">
    <property type="term" value="F:oxidoreductase activity"/>
    <property type="evidence" value="ECO:0007669"/>
    <property type="project" value="UniProtKB-KW"/>
</dbReference>
<comment type="similarity">
    <text evidence="1">Belongs to the iron/ascorbate-dependent oxidoreductase family.</text>
</comment>
<dbReference type="InterPro" id="IPR027443">
    <property type="entry name" value="IPNS-like_sf"/>
</dbReference>
<dbReference type="SUPFAM" id="SSF51197">
    <property type="entry name" value="Clavaminate synthase-like"/>
    <property type="match status" value="1"/>
</dbReference>
<dbReference type="Pfam" id="PF14226">
    <property type="entry name" value="DIOX_N"/>
    <property type="match status" value="1"/>
</dbReference>
<sequence>MSLVASAVALNGGAFDSIPFLVSDIGNASTPEQRTALAHEIRNTCINVGFFYITEHGIPQEMIDNLFTIMEAYFSLPLETKMKLYHKEVGSGFKGYAPALDSNLDPMNRGDLHEGFEIGWEELIPKERDEKRANDGAMAGANVWPSEPAGFREVYLNYYHAAVNVGRLLFRLFALALDLPETYFDDKTKNSAAVMRINYYPPQTGLESGGIVGIGAHSDFQCFTILWQQPGIQALQLLNSQKQWINATPIPGTLVVNIGDQLARWTNDIFRSTVHRATNRSGVGRYSVPMFFGTDYHVPIEIFTLRFRGVTATREAGSLVRRREALGGSYDRRRVTDVCRPATGKTLRRAGGRMSSTTT</sequence>
<evidence type="ECO:0000313" key="4">
    <source>
        <dbReference type="Proteomes" id="UP000053989"/>
    </source>
</evidence>
<dbReference type="HOGENOM" id="CLU_010119_6_3_1"/>
<reference evidence="4" key="2">
    <citation type="submission" date="2015-01" db="EMBL/GenBank/DDBJ databases">
        <title>Evolutionary Origins and Diversification of the Mycorrhizal Mutualists.</title>
        <authorList>
            <consortium name="DOE Joint Genome Institute"/>
            <consortium name="Mycorrhizal Genomics Consortium"/>
            <person name="Kohler A."/>
            <person name="Kuo A."/>
            <person name="Nagy L.G."/>
            <person name="Floudas D."/>
            <person name="Copeland A."/>
            <person name="Barry K.W."/>
            <person name="Cichocki N."/>
            <person name="Veneault-Fourrey C."/>
            <person name="LaButti K."/>
            <person name="Lindquist E.A."/>
            <person name="Lipzen A."/>
            <person name="Lundell T."/>
            <person name="Morin E."/>
            <person name="Murat C."/>
            <person name="Riley R."/>
            <person name="Ohm R."/>
            <person name="Sun H."/>
            <person name="Tunlid A."/>
            <person name="Henrissat B."/>
            <person name="Grigoriev I.V."/>
            <person name="Hibbett D.S."/>
            <person name="Martin F."/>
        </authorList>
    </citation>
    <scope>NUCLEOTIDE SEQUENCE [LARGE SCALE GENOMIC DNA]</scope>
    <source>
        <strain evidence="4">Foug A</strain>
    </source>
</reference>
<dbReference type="GO" id="GO:0046872">
    <property type="term" value="F:metal ion binding"/>
    <property type="evidence" value="ECO:0007669"/>
    <property type="project" value="UniProtKB-KW"/>
</dbReference>
<keyword evidence="4" id="KW-1185">Reference proteome</keyword>
<organism evidence="3 4">
    <name type="scientific">Scleroderma citrinum Foug A</name>
    <dbReference type="NCBI Taxonomy" id="1036808"/>
    <lineage>
        <taxon>Eukaryota</taxon>
        <taxon>Fungi</taxon>
        <taxon>Dikarya</taxon>
        <taxon>Basidiomycota</taxon>
        <taxon>Agaricomycotina</taxon>
        <taxon>Agaricomycetes</taxon>
        <taxon>Agaricomycetidae</taxon>
        <taxon>Boletales</taxon>
        <taxon>Sclerodermatineae</taxon>
        <taxon>Sclerodermataceae</taxon>
        <taxon>Scleroderma</taxon>
    </lineage>
</organism>
<evidence type="ECO:0000313" key="3">
    <source>
        <dbReference type="EMBL" id="KIM69929.1"/>
    </source>
</evidence>
<evidence type="ECO:0000259" key="2">
    <source>
        <dbReference type="PROSITE" id="PS51471"/>
    </source>
</evidence>
<dbReference type="InterPro" id="IPR026992">
    <property type="entry name" value="DIOX_N"/>
</dbReference>
<dbReference type="InterPro" id="IPR005123">
    <property type="entry name" value="Oxoglu/Fe-dep_dioxygenase_dom"/>
</dbReference>
<dbReference type="AlphaFoldDB" id="A0A0C3EP20"/>
<dbReference type="InterPro" id="IPR050231">
    <property type="entry name" value="Iron_ascorbate_oxido_reductase"/>
</dbReference>
<dbReference type="STRING" id="1036808.A0A0C3EP20"/>
<name>A0A0C3EP20_9AGAM</name>
<keyword evidence="1" id="KW-0560">Oxidoreductase</keyword>
<dbReference type="InParanoid" id="A0A0C3EP20"/>
<accession>A0A0C3EP20</accession>